<comment type="caution">
    <text evidence="1">The sequence shown here is derived from an EMBL/GenBank/DDBJ whole genome shotgun (WGS) entry which is preliminary data.</text>
</comment>
<accession>A0ABD5CK86</accession>
<dbReference type="Proteomes" id="UP001245184">
    <property type="component" value="Unassembled WGS sequence"/>
</dbReference>
<evidence type="ECO:0000313" key="2">
    <source>
        <dbReference type="Proteomes" id="UP001245184"/>
    </source>
</evidence>
<dbReference type="InterPro" id="IPR029033">
    <property type="entry name" value="His_PPase_superfam"/>
</dbReference>
<dbReference type="Gene3D" id="3.40.50.1240">
    <property type="entry name" value="Phosphoglycerate mutase-like"/>
    <property type="match status" value="1"/>
</dbReference>
<protein>
    <submittedName>
        <fullName evidence="1">Broad specificity phosphatase PhoE</fullName>
    </submittedName>
</protein>
<evidence type="ECO:0000313" key="1">
    <source>
        <dbReference type="EMBL" id="MDR6205637.1"/>
    </source>
</evidence>
<name>A0ABD5CK86_9BURK</name>
<sequence>MNLRLLLISHAPTAAMRAGRFPADDPLDARGLADAQAAQARLSHLSHLAAFNEAPAFVSPAACARDTASALGLNAKVDAALADIDYGNWTGRRLADLAAQAPIDLTAWMRDPDAAPHGGESFSQAVKRIGEWLDTLDVALHDAQGKASGNARDVIAVTHAAIIRAAVIHALSASPAIFPRIEIAPLTVVELHRSEQRGWTWWPASS</sequence>
<reference evidence="1 2" key="1">
    <citation type="submission" date="2023-08" db="EMBL/GenBank/DDBJ databases">
        <title>Genome sequencing of plant associated microbes to promote plant fitness in Sorghum bicolor and Oryza sativa.</title>
        <authorList>
            <person name="Coleman-Derr D."/>
        </authorList>
    </citation>
    <scope>NUCLEOTIDE SEQUENCE [LARGE SCALE GENOMIC DNA]</scope>
    <source>
        <strain evidence="1 2">SLBN-33</strain>
    </source>
</reference>
<gene>
    <name evidence="1" type="ORF">QF025_004357</name>
</gene>
<dbReference type="SUPFAM" id="SSF53254">
    <property type="entry name" value="Phosphoglycerate mutase-like"/>
    <property type="match status" value="1"/>
</dbReference>
<dbReference type="InterPro" id="IPR013078">
    <property type="entry name" value="His_Pase_superF_clade-1"/>
</dbReference>
<dbReference type="SMART" id="SM00855">
    <property type="entry name" value="PGAM"/>
    <property type="match status" value="1"/>
</dbReference>
<dbReference type="EMBL" id="JAVIZN010000002">
    <property type="protein sequence ID" value="MDR6205637.1"/>
    <property type="molecule type" value="Genomic_DNA"/>
</dbReference>
<dbReference type="RefSeq" id="WP_029971575.1">
    <property type="nucleotide sequence ID" value="NZ_ATXV01000021.1"/>
</dbReference>
<dbReference type="AlphaFoldDB" id="A0ABD5CK86"/>
<proteinExistence type="predicted"/>
<dbReference type="CDD" id="cd07067">
    <property type="entry name" value="HP_PGM_like"/>
    <property type="match status" value="1"/>
</dbReference>
<dbReference type="Pfam" id="PF00300">
    <property type="entry name" value="His_Phos_1"/>
    <property type="match status" value="1"/>
</dbReference>
<organism evidence="1 2">
    <name type="scientific">Paraburkholderia graminis</name>
    <dbReference type="NCBI Taxonomy" id="60548"/>
    <lineage>
        <taxon>Bacteria</taxon>
        <taxon>Pseudomonadati</taxon>
        <taxon>Pseudomonadota</taxon>
        <taxon>Betaproteobacteria</taxon>
        <taxon>Burkholderiales</taxon>
        <taxon>Burkholderiaceae</taxon>
        <taxon>Paraburkholderia</taxon>
    </lineage>
</organism>